<sequence length="38" mass="4349">MLSRSLDKTDCTGRVVKFNFKSLPLVFLIEMNLLDSCN</sequence>
<dbReference type="EMBL" id="UZAK01038079">
    <property type="protein sequence ID" value="VDP60314.1"/>
    <property type="molecule type" value="Genomic_DNA"/>
</dbReference>
<dbReference type="AlphaFoldDB" id="A0A183KLF6"/>
<evidence type="ECO:0000313" key="3">
    <source>
        <dbReference type="WBParaSite" id="SCUD_0001587301-mRNA-1"/>
    </source>
</evidence>
<accession>A0A183KLF6</accession>
<name>A0A183KLF6_9TREM</name>
<evidence type="ECO:0000313" key="2">
    <source>
        <dbReference type="Proteomes" id="UP000279833"/>
    </source>
</evidence>
<protein>
    <submittedName>
        <fullName evidence="1 3">Uncharacterized protein</fullName>
    </submittedName>
</protein>
<evidence type="ECO:0000313" key="1">
    <source>
        <dbReference type="EMBL" id="VDP60314.1"/>
    </source>
</evidence>
<dbReference type="Proteomes" id="UP000279833">
    <property type="component" value="Unassembled WGS sequence"/>
</dbReference>
<reference evidence="1 2" key="2">
    <citation type="submission" date="2018-11" db="EMBL/GenBank/DDBJ databases">
        <authorList>
            <consortium name="Pathogen Informatics"/>
        </authorList>
    </citation>
    <scope>NUCLEOTIDE SEQUENCE [LARGE SCALE GENOMIC DNA]</scope>
    <source>
        <strain evidence="1">Dakar</strain>
        <strain evidence="2">Dakar, Senegal</strain>
    </source>
</reference>
<gene>
    <name evidence="1" type="ORF">SCUD_LOCUS15870</name>
</gene>
<proteinExistence type="predicted"/>
<keyword evidence="2" id="KW-1185">Reference proteome</keyword>
<organism evidence="3">
    <name type="scientific">Schistosoma curassoni</name>
    <dbReference type="NCBI Taxonomy" id="6186"/>
    <lineage>
        <taxon>Eukaryota</taxon>
        <taxon>Metazoa</taxon>
        <taxon>Spiralia</taxon>
        <taxon>Lophotrochozoa</taxon>
        <taxon>Platyhelminthes</taxon>
        <taxon>Trematoda</taxon>
        <taxon>Digenea</taxon>
        <taxon>Strigeidida</taxon>
        <taxon>Schistosomatoidea</taxon>
        <taxon>Schistosomatidae</taxon>
        <taxon>Schistosoma</taxon>
    </lineage>
</organism>
<dbReference type="WBParaSite" id="SCUD_0001587301-mRNA-1">
    <property type="protein sequence ID" value="SCUD_0001587301-mRNA-1"/>
    <property type="gene ID" value="SCUD_0001587301"/>
</dbReference>
<reference evidence="3" key="1">
    <citation type="submission" date="2016-06" db="UniProtKB">
        <authorList>
            <consortium name="WormBaseParasite"/>
        </authorList>
    </citation>
    <scope>IDENTIFICATION</scope>
</reference>